<dbReference type="KEGG" id="mfol:DXT68_01855"/>
<dbReference type="PATRIC" id="fig|104336.4.peg.2099"/>
<dbReference type="EMBL" id="JYIU01000043">
    <property type="protein sequence ID" value="KJL20214.1"/>
    <property type="molecule type" value="Genomic_DNA"/>
</dbReference>
<sequence>MSTAEFHGYVGVQSRGLIALPASVRERLRLNEPGTQLEVTERADGVVELRAAVPVPAEQAWFWTERWQQREREVDAHVAAGRVSAFDSGEDFLESLDALEPEQ</sequence>
<organism evidence="1 2">
    <name type="scientific">Microbacterium foliorum</name>
    <dbReference type="NCBI Taxonomy" id="104336"/>
    <lineage>
        <taxon>Bacteria</taxon>
        <taxon>Bacillati</taxon>
        <taxon>Actinomycetota</taxon>
        <taxon>Actinomycetes</taxon>
        <taxon>Micrococcales</taxon>
        <taxon>Microbacteriaceae</taxon>
        <taxon>Microbacterium</taxon>
    </lineage>
</organism>
<dbReference type="Proteomes" id="UP000033572">
    <property type="component" value="Unassembled WGS sequence"/>
</dbReference>
<keyword evidence="2" id="KW-1185">Reference proteome</keyword>
<name>A0A0F0KIG3_9MICO</name>
<protein>
    <recommendedName>
        <fullName evidence="3">AbrB family transcriptional regulator</fullName>
    </recommendedName>
</protein>
<reference evidence="1 2" key="1">
    <citation type="submission" date="2015-02" db="EMBL/GenBank/DDBJ databases">
        <title>Draft genome sequences of ten Microbacterium spp. with emphasis on heavy metal contaminated environments.</title>
        <authorList>
            <person name="Corretto E."/>
        </authorList>
    </citation>
    <scope>NUCLEOTIDE SEQUENCE [LARGE SCALE GENOMIC DNA]</scope>
    <source>
        <strain evidence="1 2">DSM 12966</strain>
    </source>
</reference>
<gene>
    <name evidence="1" type="ORF">RN50_02058</name>
</gene>
<proteinExistence type="predicted"/>
<dbReference type="RefSeq" id="WP_045254415.1">
    <property type="nucleotide sequence ID" value="NZ_CP031425.1"/>
</dbReference>
<accession>A0A0F0KIG3</accession>
<evidence type="ECO:0008006" key="3">
    <source>
        <dbReference type="Google" id="ProtNLM"/>
    </source>
</evidence>
<comment type="caution">
    <text evidence="1">The sequence shown here is derived from an EMBL/GenBank/DDBJ whole genome shotgun (WGS) entry which is preliminary data.</text>
</comment>
<evidence type="ECO:0000313" key="2">
    <source>
        <dbReference type="Proteomes" id="UP000033572"/>
    </source>
</evidence>
<dbReference type="AlphaFoldDB" id="A0A0F0KIG3"/>
<evidence type="ECO:0000313" key="1">
    <source>
        <dbReference type="EMBL" id="KJL20214.1"/>
    </source>
</evidence>
<dbReference type="GeneID" id="94443123"/>